<dbReference type="Proteomes" id="UP001153678">
    <property type="component" value="Unassembled WGS sequence"/>
</dbReference>
<proteinExistence type="predicted"/>
<organism evidence="1 2">
    <name type="scientific">Funneliformis geosporum</name>
    <dbReference type="NCBI Taxonomy" id="1117311"/>
    <lineage>
        <taxon>Eukaryota</taxon>
        <taxon>Fungi</taxon>
        <taxon>Fungi incertae sedis</taxon>
        <taxon>Mucoromycota</taxon>
        <taxon>Glomeromycotina</taxon>
        <taxon>Glomeromycetes</taxon>
        <taxon>Glomerales</taxon>
        <taxon>Glomeraceae</taxon>
        <taxon>Funneliformis</taxon>
    </lineage>
</organism>
<gene>
    <name evidence="1" type="ORF">FWILDA_LOCUS3588</name>
</gene>
<dbReference type="EMBL" id="CAMKVN010000487">
    <property type="protein sequence ID" value="CAI2168452.1"/>
    <property type="molecule type" value="Genomic_DNA"/>
</dbReference>
<accession>A0A9W4WKD2</accession>
<protein>
    <submittedName>
        <fullName evidence="1">8148_t:CDS:1</fullName>
    </submittedName>
</protein>
<reference evidence="1" key="1">
    <citation type="submission" date="2022-08" db="EMBL/GenBank/DDBJ databases">
        <authorList>
            <person name="Kallberg Y."/>
            <person name="Tangrot J."/>
            <person name="Rosling A."/>
        </authorList>
    </citation>
    <scope>NUCLEOTIDE SEQUENCE</scope>
    <source>
        <strain evidence="1">Wild A</strain>
    </source>
</reference>
<sequence>MSCGKSSTNVTVYNKDADFVSLAESYIQLSFEGRDEITPEYDDELDFEKWQEKHWETL</sequence>
<evidence type="ECO:0000313" key="2">
    <source>
        <dbReference type="Proteomes" id="UP001153678"/>
    </source>
</evidence>
<comment type="caution">
    <text evidence="1">The sequence shown here is derived from an EMBL/GenBank/DDBJ whole genome shotgun (WGS) entry which is preliminary data.</text>
</comment>
<dbReference type="AlphaFoldDB" id="A0A9W4WKD2"/>
<evidence type="ECO:0000313" key="1">
    <source>
        <dbReference type="EMBL" id="CAI2168452.1"/>
    </source>
</evidence>
<keyword evidence="2" id="KW-1185">Reference proteome</keyword>
<name>A0A9W4WKD2_9GLOM</name>